<proteinExistence type="predicted"/>
<keyword evidence="2" id="KW-1185">Reference proteome</keyword>
<dbReference type="EMBL" id="CP011968">
    <property type="protein sequence ID" value="AKP42189.1"/>
    <property type="molecule type" value="Genomic_DNA"/>
</dbReference>
<organism evidence="1 2">
    <name type="scientific">Clostridioides difficile ATCC 9689 = DSM 1296</name>
    <dbReference type="NCBI Taxonomy" id="1121308"/>
    <lineage>
        <taxon>Bacteria</taxon>
        <taxon>Bacillati</taxon>
        <taxon>Bacillota</taxon>
        <taxon>Clostridia</taxon>
        <taxon>Peptostreptococcales</taxon>
        <taxon>Peptostreptococcaceae</taxon>
        <taxon>Clostridioides</taxon>
    </lineage>
</organism>
<dbReference type="Proteomes" id="UP001510562">
    <property type="component" value="Chromosome"/>
</dbReference>
<evidence type="ECO:0000313" key="2">
    <source>
        <dbReference type="Proteomes" id="UP001510562"/>
    </source>
</evidence>
<gene>
    <name evidence="1" type="ORF">CDIF1296T_01312</name>
</gene>
<reference evidence="1 2" key="1">
    <citation type="journal article" date="2015" name="Genome Announc.">
        <title>Complete Genome Sequence of the Clostridium difficile Type Strain DSM 1296T.</title>
        <authorList>
            <person name="Riedel T."/>
            <person name="Bunk B."/>
            <person name="Wittmann J."/>
            <person name="Thurmer A."/>
            <person name="Sproer C."/>
            <person name="Gronow S."/>
            <person name="Liesegang H."/>
            <person name="Daniel R."/>
            <person name="Overmann J."/>
        </authorList>
    </citation>
    <scope>NUCLEOTIDE SEQUENCE [LARGE SCALE GENOMIC DNA]</scope>
    <source>
        <strain evidence="2">ATCC 9689 / DSM 1296 / BCRC 10642 / JCM 1296 / NCIMB 10666 / NCTC 11209 / 90556-M6S</strain>
    </source>
</reference>
<evidence type="ECO:0000313" key="1">
    <source>
        <dbReference type="EMBL" id="AKP42189.1"/>
    </source>
</evidence>
<sequence>MKHLYEEVAYLKGLAEGLEISAESKEGKMIHKIVDALEVFADAIVTLDEEQEELQDFVESIDEDLADLEEDIADMEEDLYEEDDDEDDEDFSYIEMECPNCGELVEIDEDLLYDDEVDVVCPDCKAVILSSEDDCDDDCTCGGCSSYDDRE</sequence>
<accession>A0AC59FXU9</accession>
<name>A0AC59FXU9_CLODI</name>
<protein>
    <submittedName>
        <fullName evidence="1">Uncharacterized protein</fullName>
    </submittedName>
</protein>